<feature type="domain" description="FAD-binding" evidence="8">
    <location>
        <begin position="3"/>
        <end position="337"/>
    </location>
</feature>
<dbReference type="InterPro" id="IPR010971">
    <property type="entry name" value="UbiH/COQ6"/>
</dbReference>
<sequence>MNADIIIIGGGIVGLTVAKGLLEQTDFSVAIIDNKLDVNAKRPVDFDARVIALARRSVDELTRWGVSLPESVPIKQIEVTDKGAAGYCELNAEKFGLAAFGDVVALQRLGEVLYSSVKNSRIQRVSATVTDIVTTQDGHQLVLEDQAPLNGKLVILADGGRSSVSTALGYHYQETSYRQTAIIFNVKMSQTHQNMAFERFTATGPLAFLPFTSSSQNDSQHEYSVVWTLAQEQADHLLNLSDSQFIAQLQKAFGYRKGRILTVGKKDAFPLALRQADTLRRHRSVVVGNAAQTLHPIAGQGFNLGVRDAVALVNAIKSVPDPGQFDALHAYQTARKADRLTTIGLTDSLVTLFSNQLRPLQAARNLGLLSMHASHVLQSHFVRQTTGLN</sequence>
<dbReference type="InterPro" id="IPR018168">
    <property type="entry name" value="Ubi_Hdrlase_CS"/>
</dbReference>
<evidence type="ECO:0000256" key="2">
    <source>
        <dbReference type="ARBA" id="ARBA00004749"/>
    </source>
</evidence>
<keyword evidence="10" id="KW-1185">Reference proteome</keyword>
<proteinExistence type="inferred from homology"/>
<comment type="caution">
    <text evidence="9">The sequence shown here is derived from an EMBL/GenBank/DDBJ whole genome shotgun (WGS) entry which is preliminary data.</text>
</comment>
<comment type="cofactor">
    <cofactor evidence="1">
        <name>FAD</name>
        <dbReference type="ChEBI" id="CHEBI:57692"/>
    </cofactor>
</comment>
<comment type="similarity">
    <text evidence="3">Belongs to the UbiH/COQ6 family.</text>
</comment>
<dbReference type="SUPFAM" id="SSF51905">
    <property type="entry name" value="FAD/NAD(P)-binding domain"/>
    <property type="match status" value="1"/>
</dbReference>
<evidence type="ECO:0000256" key="6">
    <source>
        <dbReference type="ARBA" id="ARBA00023002"/>
    </source>
</evidence>
<dbReference type="InterPro" id="IPR002938">
    <property type="entry name" value="FAD-bd"/>
</dbReference>
<dbReference type="PANTHER" id="PTHR43876:SF8">
    <property type="entry name" value="2-OCTAPRENYL-6-METHOXYPHENOL HYDROXYLASE"/>
    <property type="match status" value="1"/>
</dbReference>
<dbReference type="RefSeq" id="WP_265615810.1">
    <property type="nucleotide sequence ID" value="NZ_JAPFRD010000002.1"/>
</dbReference>
<dbReference type="PRINTS" id="PR00420">
    <property type="entry name" value="RNGMNOXGNASE"/>
</dbReference>
<keyword evidence="7 9" id="KW-0503">Monooxygenase</keyword>
<keyword evidence="4" id="KW-0285">Flavoprotein</keyword>
<evidence type="ECO:0000256" key="4">
    <source>
        <dbReference type="ARBA" id="ARBA00022630"/>
    </source>
</evidence>
<name>A0ABT3P2X9_9ALTE</name>
<evidence type="ECO:0000256" key="1">
    <source>
        <dbReference type="ARBA" id="ARBA00001974"/>
    </source>
</evidence>
<dbReference type="Proteomes" id="UP001142810">
    <property type="component" value="Unassembled WGS sequence"/>
</dbReference>
<dbReference type="InterPro" id="IPR051205">
    <property type="entry name" value="UbiH/COQ6_monooxygenase"/>
</dbReference>
<protein>
    <submittedName>
        <fullName evidence="9">FAD-dependent monooxygenase</fullName>
    </submittedName>
</protein>
<reference evidence="9" key="1">
    <citation type="submission" date="2022-11" db="EMBL/GenBank/DDBJ databases">
        <title>Alteromonas sp. nov., isolated from sea water of the Qingdao.</title>
        <authorList>
            <person name="Wang Q."/>
        </authorList>
    </citation>
    <scope>NUCLEOTIDE SEQUENCE</scope>
    <source>
        <strain evidence="9">ASW11-7</strain>
    </source>
</reference>
<evidence type="ECO:0000313" key="9">
    <source>
        <dbReference type="EMBL" id="MCW8107108.1"/>
    </source>
</evidence>
<keyword evidence="5" id="KW-0274">FAD</keyword>
<evidence type="ECO:0000256" key="7">
    <source>
        <dbReference type="ARBA" id="ARBA00023033"/>
    </source>
</evidence>
<evidence type="ECO:0000256" key="5">
    <source>
        <dbReference type="ARBA" id="ARBA00022827"/>
    </source>
</evidence>
<dbReference type="InterPro" id="IPR036188">
    <property type="entry name" value="FAD/NAD-bd_sf"/>
</dbReference>
<keyword evidence="6" id="KW-0560">Oxidoreductase</keyword>
<dbReference type="PROSITE" id="PS01304">
    <property type="entry name" value="UBIH"/>
    <property type="match status" value="1"/>
</dbReference>
<dbReference type="GO" id="GO:0004497">
    <property type="term" value="F:monooxygenase activity"/>
    <property type="evidence" value="ECO:0007669"/>
    <property type="project" value="UniProtKB-KW"/>
</dbReference>
<evidence type="ECO:0000256" key="3">
    <source>
        <dbReference type="ARBA" id="ARBA00005349"/>
    </source>
</evidence>
<dbReference type="Gene3D" id="3.50.50.60">
    <property type="entry name" value="FAD/NAD(P)-binding domain"/>
    <property type="match status" value="2"/>
</dbReference>
<evidence type="ECO:0000259" key="8">
    <source>
        <dbReference type="Pfam" id="PF01494"/>
    </source>
</evidence>
<accession>A0ABT3P2X9</accession>
<dbReference type="NCBIfam" id="TIGR01988">
    <property type="entry name" value="Ubi-OHases"/>
    <property type="match status" value="1"/>
</dbReference>
<gene>
    <name evidence="9" type="ORF">OPS25_01145</name>
</gene>
<dbReference type="PANTHER" id="PTHR43876">
    <property type="entry name" value="UBIQUINONE BIOSYNTHESIS MONOOXYGENASE COQ6, MITOCHONDRIAL"/>
    <property type="match status" value="1"/>
</dbReference>
<dbReference type="EMBL" id="JAPFRD010000002">
    <property type="protein sequence ID" value="MCW8107108.1"/>
    <property type="molecule type" value="Genomic_DNA"/>
</dbReference>
<organism evidence="9 10">
    <name type="scientific">Alteromonas aquimaris</name>
    <dbReference type="NCBI Taxonomy" id="2998417"/>
    <lineage>
        <taxon>Bacteria</taxon>
        <taxon>Pseudomonadati</taxon>
        <taxon>Pseudomonadota</taxon>
        <taxon>Gammaproteobacteria</taxon>
        <taxon>Alteromonadales</taxon>
        <taxon>Alteromonadaceae</taxon>
        <taxon>Alteromonas/Salinimonas group</taxon>
        <taxon>Alteromonas</taxon>
    </lineage>
</organism>
<dbReference type="Pfam" id="PF01494">
    <property type="entry name" value="FAD_binding_3"/>
    <property type="match status" value="1"/>
</dbReference>
<evidence type="ECO:0000313" key="10">
    <source>
        <dbReference type="Proteomes" id="UP001142810"/>
    </source>
</evidence>
<comment type="pathway">
    <text evidence="2">Cofactor biosynthesis; ubiquinone biosynthesis.</text>
</comment>